<sequence>MRFVVFIGVLLLIAGCTKEVDLVQPSYEPKIVVDGYIETGKAANVFLTMSSPYLTHYDSASIRNTFLNHAKITISTSDGEEEVLTLYRENRFFPPFVYKSVALRGRVGVEYFLEVEVRGQILRSVTTIPAAPVVLNAFFEQVSDTTANLEMEIEPRQDEDTYLFTRVKSRLAGESFHPSYNPVDVVKSSDLSPWRSQIMRSSEFGLYYLNAEEYFYNDYDRYVYDLRDTVDVIAGAVDSVSYRVLSSLFRDRINQENPFSFNGNRIETNIEGGIGRWTGIGISGVIYVSSEN</sequence>
<dbReference type="Pfam" id="PF14054">
    <property type="entry name" value="DUF4249"/>
    <property type="match status" value="1"/>
</dbReference>
<gene>
    <name evidence="1" type="ORF">DFO77_10619</name>
</gene>
<evidence type="ECO:0000313" key="1">
    <source>
        <dbReference type="EMBL" id="RCW37327.1"/>
    </source>
</evidence>
<dbReference type="AlphaFoldDB" id="A0A2T0XLV1"/>
<evidence type="ECO:0000313" key="2">
    <source>
        <dbReference type="Proteomes" id="UP000252733"/>
    </source>
</evidence>
<reference evidence="1 2" key="1">
    <citation type="submission" date="2018-07" db="EMBL/GenBank/DDBJ databases">
        <title>Freshwater and sediment microbial communities from various areas in North America, analyzing microbe dynamics in response to fracking.</title>
        <authorList>
            <person name="Lamendella R."/>
        </authorList>
    </citation>
    <scope>NUCLEOTIDE SEQUENCE [LARGE SCALE GENOMIC DNA]</scope>
    <source>
        <strain evidence="1 2">160A</strain>
    </source>
</reference>
<dbReference type="PROSITE" id="PS51257">
    <property type="entry name" value="PROKAR_LIPOPROTEIN"/>
    <property type="match status" value="1"/>
</dbReference>
<comment type="caution">
    <text evidence="1">The sequence shown here is derived from an EMBL/GenBank/DDBJ whole genome shotgun (WGS) entry which is preliminary data.</text>
</comment>
<dbReference type="Proteomes" id="UP000252733">
    <property type="component" value="Unassembled WGS sequence"/>
</dbReference>
<dbReference type="InterPro" id="IPR025345">
    <property type="entry name" value="DUF4249"/>
</dbReference>
<dbReference type="EMBL" id="QPIZ01000006">
    <property type="protein sequence ID" value="RCW37327.1"/>
    <property type="molecule type" value="Genomic_DNA"/>
</dbReference>
<organism evidence="1 2">
    <name type="scientific">Marinilabilia salmonicolor</name>
    <dbReference type="NCBI Taxonomy" id="989"/>
    <lineage>
        <taxon>Bacteria</taxon>
        <taxon>Pseudomonadati</taxon>
        <taxon>Bacteroidota</taxon>
        <taxon>Bacteroidia</taxon>
        <taxon>Marinilabiliales</taxon>
        <taxon>Marinilabiliaceae</taxon>
        <taxon>Marinilabilia</taxon>
    </lineage>
</organism>
<name>A0A2T0XLV1_9BACT</name>
<protein>
    <submittedName>
        <fullName evidence="1">Uncharacterized protein DUF4249</fullName>
    </submittedName>
</protein>
<proteinExistence type="predicted"/>
<dbReference type="OrthoDB" id="1117499at2"/>
<accession>A0A2T0XLV1</accession>
<keyword evidence="2" id="KW-1185">Reference proteome</keyword>
<dbReference type="RefSeq" id="WP_106153240.1">
    <property type="nucleotide sequence ID" value="NZ_PVTS01000008.1"/>
</dbReference>